<dbReference type="KEGG" id="dov:DSCO28_56040"/>
<dbReference type="KEGG" id="dov:DSCO28_00430"/>
<dbReference type="Pfam" id="PF12762">
    <property type="entry name" value="DDE_Tnp_IS1595"/>
    <property type="match status" value="1"/>
</dbReference>
<evidence type="ECO:0000313" key="6">
    <source>
        <dbReference type="Proteomes" id="UP000425960"/>
    </source>
</evidence>
<organism evidence="2 6">
    <name type="scientific">Desulfosarcina ovata subsp. sediminis</name>
    <dbReference type="NCBI Taxonomy" id="885957"/>
    <lineage>
        <taxon>Bacteria</taxon>
        <taxon>Pseudomonadati</taxon>
        <taxon>Thermodesulfobacteriota</taxon>
        <taxon>Desulfobacteria</taxon>
        <taxon>Desulfobacterales</taxon>
        <taxon>Desulfosarcinaceae</taxon>
        <taxon>Desulfosarcina</taxon>
    </lineage>
</organism>
<evidence type="ECO:0000313" key="3">
    <source>
        <dbReference type="EMBL" id="BBO80519.1"/>
    </source>
</evidence>
<dbReference type="EMBL" id="AP021876">
    <property type="protein sequence ID" value="BBO85038.1"/>
    <property type="molecule type" value="Genomic_DNA"/>
</dbReference>
<evidence type="ECO:0000313" key="2">
    <source>
        <dbReference type="EMBL" id="BBO79477.1"/>
    </source>
</evidence>
<protein>
    <recommendedName>
        <fullName evidence="1">ISXO2-like transposase domain-containing protein</fullName>
    </recommendedName>
</protein>
<evidence type="ECO:0000313" key="5">
    <source>
        <dbReference type="EMBL" id="BBO85038.1"/>
    </source>
</evidence>
<evidence type="ECO:0000259" key="1">
    <source>
        <dbReference type="SMART" id="SM01126"/>
    </source>
</evidence>
<dbReference type="SMART" id="SM01126">
    <property type="entry name" value="DDE_Tnp_IS1595"/>
    <property type="match status" value="1"/>
</dbReference>
<dbReference type="KEGG" id="dov:DSCO28_14020"/>
<dbReference type="KEGG" id="dov:DSCO28_10850"/>
<accession>A0A5K7ZHQ5</accession>
<dbReference type="EMBL" id="AP021876">
    <property type="protein sequence ID" value="BBO79477.1"/>
    <property type="molecule type" value="Genomic_DNA"/>
</dbReference>
<name>A0A5K7ZHQ5_9BACT</name>
<dbReference type="AlphaFoldDB" id="A0A5K7ZHQ5"/>
<dbReference type="InterPro" id="IPR024445">
    <property type="entry name" value="Tnp_ISXO2-like"/>
</dbReference>
<gene>
    <name evidence="2" type="ORF">DSCO28_00430</name>
    <name evidence="3" type="ORF">DSCO28_10850</name>
    <name evidence="4" type="ORF">DSCO28_14020</name>
    <name evidence="5" type="ORF">DSCO28_56040</name>
</gene>
<feature type="domain" description="ISXO2-like transposase" evidence="1">
    <location>
        <begin position="8"/>
        <end position="150"/>
    </location>
</feature>
<dbReference type="EMBL" id="AP021876">
    <property type="protein sequence ID" value="BBO80519.1"/>
    <property type="molecule type" value="Genomic_DNA"/>
</dbReference>
<sequence length="202" mass="22269">MVRPGRDNLSGLVEVDETYIGGERSGKRGRGAENKALVAVAVEDKSVMSETGKGIGRIRLQLIPDASADSLQKFVKTHVKKGSCIRSDGWSGYSALSEIGYKHIIANSLDLKIAHLTISLLKRWLLGTYQGAVSSTHLSYYLDEFTFRFNRRTSDSRGKLFYRLVQQSLLSDPVPFKEIVGGKPTNGVVAVEDIAELHDIPF</sequence>
<reference evidence="2 6" key="1">
    <citation type="submission" date="2019-11" db="EMBL/GenBank/DDBJ databases">
        <title>Comparative genomics of hydrocarbon-degrading Desulfosarcina strains.</title>
        <authorList>
            <person name="Watanabe M."/>
            <person name="Kojima H."/>
            <person name="Fukui M."/>
        </authorList>
    </citation>
    <scope>NUCLEOTIDE SEQUENCE [LARGE SCALE GENOMIC DNA]</scope>
    <source>
        <strain evidence="2 6">28bB2T</strain>
    </source>
</reference>
<evidence type="ECO:0000313" key="4">
    <source>
        <dbReference type="EMBL" id="BBO80836.1"/>
    </source>
</evidence>
<dbReference type="Proteomes" id="UP000425960">
    <property type="component" value="Chromosome"/>
</dbReference>
<dbReference type="NCBIfam" id="NF033547">
    <property type="entry name" value="transpos_IS1595"/>
    <property type="match status" value="1"/>
</dbReference>
<dbReference type="EMBL" id="AP021876">
    <property type="protein sequence ID" value="BBO80836.1"/>
    <property type="molecule type" value="Genomic_DNA"/>
</dbReference>
<proteinExistence type="predicted"/>